<protein>
    <submittedName>
        <fullName evidence="1">DUF935 domain-containing protein</fullName>
    </submittedName>
</protein>
<reference evidence="1" key="1">
    <citation type="submission" date="2022-07" db="EMBL/GenBank/DDBJ databases">
        <title>Genome-based characterization of novel serogroup A variants of Pasteurella multocida.</title>
        <authorList>
            <person name="Prajapati A."/>
            <person name="Yogisharadhya R."/>
            <person name="Mohanty N."/>
            <person name="Chanda M."/>
            <person name="Mendem S.K."/>
            <person name="Siddaramappa S."/>
            <person name="Shivachandra S.B."/>
        </authorList>
    </citation>
    <scope>NUCLEOTIDE SEQUENCE</scope>
    <source>
        <strain evidence="1">NIVEDIPm19</strain>
    </source>
</reference>
<dbReference type="Proteomes" id="UP001145481">
    <property type="component" value="Unassembled WGS sequence"/>
</dbReference>
<evidence type="ECO:0000313" key="1">
    <source>
        <dbReference type="EMBL" id="MDA5624178.1"/>
    </source>
</evidence>
<dbReference type="Pfam" id="PF06074">
    <property type="entry name" value="Portal_Mu"/>
    <property type="match status" value="1"/>
</dbReference>
<proteinExistence type="predicted"/>
<comment type="caution">
    <text evidence="1">The sequence shown here is derived from an EMBL/GenBank/DDBJ whole genome shotgun (WGS) entry which is preliminary data.</text>
</comment>
<dbReference type="InterPro" id="IPR009279">
    <property type="entry name" value="Portal_Mu"/>
</dbReference>
<evidence type="ECO:0000313" key="2">
    <source>
        <dbReference type="Proteomes" id="UP001145481"/>
    </source>
</evidence>
<gene>
    <name evidence="1" type="ORF">NM948_11645</name>
</gene>
<dbReference type="AlphaFoldDB" id="A0A2J9QPG6"/>
<sequence>MKMKKDLITEIATRARSYDHWSFAHYLPNPDPVLKKMGKDISVYRELLSDGQVRAGIRRRKAAIKGLQWRITPTGNNKVDEQIQTMFESLKINRIITEMLNAALFGYQVSEVLWVSRDGLLVPVDIVGKPQEWFMFDNDNNLRFKSKENSFEGESLRDQKFLVTTQEATSTNPYGLGDLSLCFWAATFKKGGFKFWLEFTEKYGSPWLIGKHPRQTHQGEKETLADALEEMIGTAIAVIPEDSSVQIIESAGKGASSDSYEKFLNFCKAEINIALLGQNQTTEQEANRASAQAGLEVVEDIRNDDKAIIEETFNQLLEWICTLNFSVETLPKFELYEQESIDTAQVERDERLFGIGVRFSQAYLERTYGFEKGDITVQAVSPEQNSAKIVKFTEHQHNPKPIDKIIDQMGEIVQHHFDDRLREIRAKLDMASSPEEFKEILDQHIDQLDYSEYAELFAQGMTAATLLGRYEVKQEAENNE</sequence>
<name>A0A2J9QPG6_PASMD</name>
<dbReference type="EMBL" id="JANJHC010000037">
    <property type="protein sequence ID" value="MDA5624178.1"/>
    <property type="molecule type" value="Genomic_DNA"/>
</dbReference>
<accession>A0A2J9QPG6</accession>
<organism evidence="1 2">
    <name type="scientific">Pasteurella multocida</name>
    <dbReference type="NCBI Taxonomy" id="747"/>
    <lineage>
        <taxon>Bacteria</taxon>
        <taxon>Pseudomonadati</taxon>
        <taxon>Pseudomonadota</taxon>
        <taxon>Gammaproteobacteria</taxon>
        <taxon>Pasteurellales</taxon>
        <taxon>Pasteurellaceae</taxon>
        <taxon>Pasteurella</taxon>
    </lineage>
</organism>